<dbReference type="InterPro" id="IPR006558">
    <property type="entry name" value="LamG-like"/>
</dbReference>
<dbReference type="Pfam" id="PF07587">
    <property type="entry name" value="PSD1"/>
    <property type="match status" value="1"/>
</dbReference>
<keyword evidence="3" id="KW-0175">Coiled coil</keyword>
<feature type="region of interest" description="Disordered" evidence="4">
    <location>
        <begin position="433"/>
        <end position="454"/>
    </location>
</feature>
<dbReference type="PANTHER" id="PTHR35889:SF3">
    <property type="entry name" value="F-BOX DOMAIN-CONTAINING PROTEIN"/>
    <property type="match status" value="1"/>
</dbReference>
<proteinExistence type="predicted"/>
<evidence type="ECO:0000256" key="3">
    <source>
        <dbReference type="SAM" id="Coils"/>
    </source>
</evidence>
<gene>
    <name evidence="6" type="ORF">METZ01_LOCUS90460</name>
</gene>
<dbReference type="AlphaFoldDB" id="A0A381VB60"/>
<dbReference type="InterPro" id="IPR011444">
    <property type="entry name" value="DUF1549"/>
</dbReference>
<dbReference type="InterPro" id="IPR011429">
    <property type="entry name" value="Cyt_c_Planctomycete-type"/>
</dbReference>
<reference evidence="6" key="1">
    <citation type="submission" date="2018-05" db="EMBL/GenBank/DDBJ databases">
        <authorList>
            <person name="Lanie J.A."/>
            <person name="Ng W.-L."/>
            <person name="Kazmierczak K.M."/>
            <person name="Andrzejewski T.M."/>
            <person name="Davidsen T.M."/>
            <person name="Wayne K.J."/>
            <person name="Tettelin H."/>
            <person name="Glass J.I."/>
            <person name="Rusch D."/>
            <person name="Podicherti R."/>
            <person name="Tsui H.-C.T."/>
            <person name="Winkler M.E."/>
        </authorList>
    </citation>
    <scope>NUCLEOTIDE SEQUENCE</scope>
</reference>
<dbReference type="SUPFAM" id="SSF49899">
    <property type="entry name" value="Concanavalin A-like lectins/glucanases"/>
    <property type="match status" value="1"/>
</dbReference>
<evidence type="ECO:0000313" key="6">
    <source>
        <dbReference type="EMBL" id="SVA37606.1"/>
    </source>
</evidence>
<protein>
    <recommendedName>
        <fullName evidence="5">LamG-like jellyroll fold domain-containing protein</fullName>
    </recommendedName>
</protein>
<feature type="domain" description="LamG-like jellyroll fold" evidence="5">
    <location>
        <begin position="475"/>
        <end position="619"/>
    </location>
</feature>
<dbReference type="InterPro" id="IPR022655">
    <property type="entry name" value="DUF1553"/>
</dbReference>
<dbReference type="InterPro" id="IPR013320">
    <property type="entry name" value="ConA-like_dom_sf"/>
</dbReference>
<accession>A0A381VB60</accession>
<dbReference type="Pfam" id="PF13385">
    <property type="entry name" value="Laminin_G_3"/>
    <property type="match status" value="1"/>
</dbReference>
<dbReference type="SMART" id="SM00560">
    <property type="entry name" value="LamGL"/>
    <property type="match status" value="1"/>
</dbReference>
<sequence length="1036" mass="115521">MLGFVSGATSALGQAVDFESQIKPLLSDRCFACHGPDENARKADLQLHTREGAFARLEDGLVVITPGKPYASELYRRITATDSDDLMPPPDSKRMLSVGERELIRQWIEQGAEWREHWAFVPVADVELPALGQTAWPKNEIDHFTLAKLREANVEPSPLAKREQRFRRLSFDLTGLPPTLAELDDFLTDDSLVAYEKVVDRLLGSPRLGERLAVHWLDLARYSDTYGYQVDRNRFVWPWRDWVIRAFNDNLPYDDFLTWQLAGDLLPNATDDQRLATTFNRLHPQKVEGGSVPEEFRVEYVADRNHTFGTAMLGLTLECARCHDHKYDPISQKEYYQLFAFFNTIDEAGLYSYFTPSIPTPTLLMTDEAAKQKIAELEKQVAAEEAELVRVSAAAGEAFEKWLVERPAEEVLPGQIGHFPFDEFKDGKLPNLADESKQASSSQKNKIVPGKNGNALQLTGDDGVNLGIGNFKRTAPFSVALWMSTPHHKERTVVFSRSRAWTDAGSRGYQMLLRDGHLSASLIHFWPGNAISVRTKAKLPKDEWHHVAITYDGSTKAGGLEIYVDGKLVETEIHKDNLYKNITGGGGDTIVIGQRFRDVGFAGGLVDDFRVFKRELTGGEVAQVYDGESLAKLLAKPTDALGQAERDTLREYFLATANKSHDAQLAKLRASRESVTKLLDGKGEIMVMEEMPLKPRSTFVLKRGVYSAPGERVGAATPKSLSPFPKGAPSNRLGLAKWLVDPKNPLTARVAVNHFWQLCFGQGLVRTPEDFGTQGKRPTHPGLLDWLAKDFIDHGWNVKRLLKQIVMSATYQQSSETRPALEASDPENLLLARAPRYRLSAEMIRDNALSTSGLLSRRMGGAGAKPYDLTESFKPIGHDKGEGLYRRSVYTFWKRTGPAPVMMALDASKRDVCRARRENTATPLQALVLLNGPQFVEAARTLGEQMVREHGDNVGAMVRDTFRTLTSREPSSREVALLRRLHEEQLAVFKKDVKAADAFLSVGESRLANGLAKPQVAAAGILAKALMNFDESVVKR</sequence>
<evidence type="ECO:0000256" key="4">
    <source>
        <dbReference type="SAM" id="MobiDB-lite"/>
    </source>
</evidence>
<name>A0A381VB60_9ZZZZ</name>
<keyword evidence="1" id="KW-0732">Signal</keyword>
<organism evidence="6">
    <name type="scientific">marine metagenome</name>
    <dbReference type="NCBI Taxonomy" id="408172"/>
    <lineage>
        <taxon>unclassified sequences</taxon>
        <taxon>metagenomes</taxon>
        <taxon>ecological metagenomes</taxon>
    </lineage>
</organism>
<dbReference type="Gene3D" id="2.60.120.200">
    <property type="match status" value="1"/>
</dbReference>
<dbReference type="PANTHER" id="PTHR35889">
    <property type="entry name" value="CYCLOINULO-OLIGOSACCHARIDE FRUCTANOTRANSFERASE-RELATED"/>
    <property type="match status" value="1"/>
</dbReference>
<dbReference type="EMBL" id="UINC01008353">
    <property type="protein sequence ID" value="SVA37606.1"/>
    <property type="molecule type" value="Genomic_DNA"/>
</dbReference>
<keyword evidence="2" id="KW-1015">Disulfide bond</keyword>
<dbReference type="Pfam" id="PF07583">
    <property type="entry name" value="PSCyt2"/>
    <property type="match status" value="1"/>
</dbReference>
<dbReference type="Pfam" id="PF07635">
    <property type="entry name" value="PSCyt1"/>
    <property type="match status" value="1"/>
</dbReference>
<evidence type="ECO:0000256" key="1">
    <source>
        <dbReference type="ARBA" id="ARBA00022729"/>
    </source>
</evidence>
<evidence type="ECO:0000259" key="5">
    <source>
        <dbReference type="SMART" id="SM00560"/>
    </source>
</evidence>
<feature type="coiled-coil region" evidence="3">
    <location>
        <begin position="367"/>
        <end position="394"/>
    </location>
</feature>
<evidence type="ECO:0000256" key="2">
    <source>
        <dbReference type="ARBA" id="ARBA00023157"/>
    </source>
</evidence>